<name>A0A6J4HPZ6_9CYAN</name>
<protein>
    <submittedName>
        <fullName evidence="1">Uncharacterized protein</fullName>
    </submittedName>
</protein>
<accession>A0A6J4HPZ6</accession>
<evidence type="ECO:0000313" key="1">
    <source>
        <dbReference type="EMBL" id="CAA9230992.1"/>
    </source>
</evidence>
<sequence>MVICSAQAMSQKNNRSSTLVAQISLTPYPCCFQFQVLLTSIATEFLVFKLLGQNA</sequence>
<reference evidence="1" key="1">
    <citation type="submission" date="2020-02" db="EMBL/GenBank/DDBJ databases">
        <authorList>
            <person name="Meier V. D."/>
        </authorList>
    </citation>
    <scope>NUCLEOTIDE SEQUENCE</scope>
    <source>
        <strain evidence="1">AVDCRST_MAG92</strain>
    </source>
</reference>
<proteinExistence type="predicted"/>
<organism evidence="1">
    <name type="scientific">uncultured Coleofasciculus sp</name>
    <dbReference type="NCBI Taxonomy" id="1267456"/>
    <lineage>
        <taxon>Bacteria</taxon>
        <taxon>Bacillati</taxon>
        <taxon>Cyanobacteriota</taxon>
        <taxon>Cyanophyceae</taxon>
        <taxon>Coleofasciculales</taxon>
        <taxon>Coleofasciculaceae</taxon>
        <taxon>Coleofasciculus</taxon>
        <taxon>environmental samples</taxon>
    </lineage>
</organism>
<gene>
    <name evidence="1" type="ORF">AVDCRST_MAG92-1036</name>
</gene>
<dbReference type="EMBL" id="CADCTM010000139">
    <property type="protein sequence ID" value="CAA9230992.1"/>
    <property type="molecule type" value="Genomic_DNA"/>
</dbReference>
<dbReference type="AlphaFoldDB" id="A0A6J4HPZ6"/>